<comment type="caution">
    <text evidence="1">The sequence shown here is derived from an EMBL/GenBank/DDBJ whole genome shotgun (WGS) entry which is preliminary data.</text>
</comment>
<organism evidence="1 2">
    <name type="scientific">Micromonospora echinofusca</name>
    <dbReference type="NCBI Taxonomy" id="47858"/>
    <lineage>
        <taxon>Bacteria</taxon>
        <taxon>Bacillati</taxon>
        <taxon>Actinomycetota</taxon>
        <taxon>Actinomycetes</taxon>
        <taxon>Micromonosporales</taxon>
        <taxon>Micromonosporaceae</taxon>
        <taxon>Micromonospora</taxon>
    </lineage>
</organism>
<evidence type="ECO:0000313" key="1">
    <source>
        <dbReference type="EMBL" id="MBO4207695.1"/>
    </source>
</evidence>
<gene>
    <name evidence="1" type="ORF">GSF22_17045</name>
</gene>
<dbReference type="EMBL" id="WVUH01000139">
    <property type="protein sequence ID" value="MBO4207695.1"/>
    <property type="molecule type" value="Genomic_DNA"/>
</dbReference>
<dbReference type="Proteomes" id="UP000823521">
    <property type="component" value="Unassembled WGS sequence"/>
</dbReference>
<reference evidence="1 2" key="1">
    <citation type="submission" date="2019-12" db="EMBL/GenBank/DDBJ databases">
        <title>Whole genome sequencing of endophytic Actinobacterium Micromonospora sp. MPMI6T.</title>
        <authorList>
            <person name="Evv R."/>
            <person name="Podile A.R."/>
        </authorList>
    </citation>
    <scope>NUCLEOTIDE SEQUENCE [LARGE SCALE GENOMIC DNA]</scope>
    <source>
        <strain evidence="1 2">MPMI6</strain>
    </source>
</reference>
<accession>A0ABS3VT33</accession>
<protein>
    <submittedName>
        <fullName evidence="1">Uncharacterized protein</fullName>
    </submittedName>
</protein>
<evidence type="ECO:0000313" key="2">
    <source>
        <dbReference type="Proteomes" id="UP000823521"/>
    </source>
</evidence>
<name>A0ABS3VT33_MICEH</name>
<sequence length="161" mass="17068">MSPFGPVHYLHQDNLLWVRPAISPSTATISAADGTWVGTPHHPLVYTAHNVTARYAGGPTQFRLLLDAGSGVGNGTQVRVSYDLTGDGSFDRVETYHYFATDPVVDTWESYTEARGLSSATGTLGDLANGTVRVEVWNAIGGAATRIGVGNQSTVTLPYTG</sequence>
<proteinExistence type="predicted"/>
<keyword evidence="2" id="KW-1185">Reference proteome</keyword>